<accession>A0ABV0BF06</accession>
<keyword evidence="1" id="KW-0472">Membrane</keyword>
<protein>
    <submittedName>
        <fullName evidence="2">Cytochrome c oxidase assembly factor Coa1 family protein</fullName>
    </submittedName>
</protein>
<reference evidence="2 3" key="1">
    <citation type="submission" date="2024-04" db="EMBL/GenBank/DDBJ databases">
        <title>A novel species isolated from cricket.</title>
        <authorList>
            <person name="Wang H.-C."/>
        </authorList>
    </citation>
    <scope>NUCLEOTIDE SEQUENCE [LARGE SCALE GENOMIC DNA]</scope>
    <source>
        <strain evidence="2 3">WL0021</strain>
    </source>
</reference>
<dbReference type="InterPro" id="IPR014807">
    <property type="entry name" value="Coa1"/>
</dbReference>
<gene>
    <name evidence="2" type="ORF">WJT86_00635</name>
</gene>
<sequence length="143" mass="16199">MFGVNFYYYKNFNLSRRGWVIVILLSCLMPIAIFSFIMGLFSDLKKASLQQLMQDSRAQEYLGENIEAGFFVTGNQIGSCAIISVPVRGTKASADIIVSAVKRGDTWIIIEEYLTVGNDRLTIIDREDKVYFASEMRNCQNQS</sequence>
<keyword evidence="1" id="KW-0812">Transmembrane</keyword>
<evidence type="ECO:0000313" key="3">
    <source>
        <dbReference type="Proteomes" id="UP001418637"/>
    </source>
</evidence>
<proteinExistence type="predicted"/>
<keyword evidence="1" id="KW-1133">Transmembrane helix</keyword>
<evidence type="ECO:0000313" key="2">
    <source>
        <dbReference type="EMBL" id="MEN3929562.1"/>
    </source>
</evidence>
<dbReference type="RefSeq" id="WP_346335560.1">
    <property type="nucleotide sequence ID" value="NZ_JBBYXI010000001.1"/>
</dbReference>
<feature type="transmembrane region" description="Helical" evidence="1">
    <location>
        <begin position="20"/>
        <end position="41"/>
    </location>
</feature>
<organism evidence="2 3">
    <name type="scientific">Hohaiivirga grylli</name>
    <dbReference type="NCBI Taxonomy" id="3133970"/>
    <lineage>
        <taxon>Bacteria</taxon>
        <taxon>Pseudomonadati</taxon>
        <taxon>Pseudomonadota</taxon>
        <taxon>Alphaproteobacteria</taxon>
        <taxon>Hyphomicrobiales</taxon>
        <taxon>Methylobacteriaceae</taxon>
        <taxon>Hohaiivirga</taxon>
    </lineage>
</organism>
<name>A0ABV0BF06_9HYPH</name>
<evidence type="ECO:0000256" key="1">
    <source>
        <dbReference type="SAM" id="Phobius"/>
    </source>
</evidence>
<dbReference type="EMBL" id="JBBYXI010000001">
    <property type="protein sequence ID" value="MEN3929562.1"/>
    <property type="molecule type" value="Genomic_DNA"/>
</dbReference>
<keyword evidence="3" id="KW-1185">Reference proteome</keyword>
<dbReference type="Proteomes" id="UP001418637">
    <property type="component" value="Unassembled WGS sequence"/>
</dbReference>
<dbReference type="Pfam" id="PF08695">
    <property type="entry name" value="Coa1"/>
    <property type="match status" value="1"/>
</dbReference>
<comment type="caution">
    <text evidence="2">The sequence shown here is derived from an EMBL/GenBank/DDBJ whole genome shotgun (WGS) entry which is preliminary data.</text>
</comment>